<organism evidence="2">
    <name type="scientific">Arion vulgaris</name>
    <dbReference type="NCBI Taxonomy" id="1028688"/>
    <lineage>
        <taxon>Eukaryota</taxon>
        <taxon>Metazoa</taxon>
        <taxon>Spiralia</taxon>
        <taxon>Lophotrochozoa</taxon>
        <taxon>Mollusca</taxon>
        <taxon>Gastropoda</taxon>
        <taxon>Heterobranchia</taxon>
        <taxon>Euthyneura</taxon>
        <taxon>Panpulmonata</taxon>
        <taxon>Eupulmonata</taxon>
        <taxon>Stylommatophora</taxon>
        <taxon>Helicina</taxon>
        <taxon>Arionoidea</taxon>
        <taxon>Arionidae</taxon>
        <taxon>Arion</taxon>
    </lineage>
</organism>
<sequence>RATRVMMKVLLANETSGIKLLDMTDLPVAEVATDDIQALRSRGVQVIHGQVHQKETSFESIPLPLQDKKGTKEKGRVKKKK</sequence>
<dbReference type="EMBL" id="HACG01016463">
    <property type="protein sequence ID" value="CEK63328.1"/>
    <property type="molecule type" value="Transcribed_RNA"/>
</dbReference>
<protein>
    <submittedName>
        <fullName evidence="2">Uncharacterized protein</fullName>
    </submittedName>
</protein>
<accession>A0A0B6Z447</accession>
<evidence type="ECO:0000313" key="2">
    <source>
        <dbReference type="EMBL" id="CEK63328.1"/>
    </source>
</evidence>
<dbReference type="AlphaFoldDB" id="A0A0B6Z447"/>
<gene>
    <name evidence="2" type="primary">ORF47943</name>
</gene>
<reference evidence="2" key="1">
    <citation type="submission" date="2014-12" db="EMBL/GenBank/DDBJ databases">
        <title>Insight into the proteome of Arion vulgaris.</title>
        <authorList>
            <person name="Aradska J."/>
            <person name="Bulat T."/>
            <person name="Smidak R."/>
            <person name="Sarate P."/>
            <person name="Gangsoo J."/>
            <person name="Sialana F."/>
            <person name="Bilban M."/>
            <person name="Lubec G."/>
        </authorList>
    </citation>
    <scope>NUCLEOTIDE SEQUENCE</scope>
    <source>
        <tissue evidence="2">Skin</tissue>
    </source>
</reference>
<proteinExistence type="predicted"/>
<feature type="region of interest" description="Disordered" evidence="1">
    <location>
        <begin position="58"/>
        <end position="81"/>
    </location>
</feature>
<name>A0A0B6Z447_9EUPU</name>
<feature type="non-terminal residue" evidence="2">
    <location>
        <position position="1"/>
    </location>
</feature>
<evidence type="ECO:0000256" key="1">
    <source>
        <dbReference type="SAM" id="MobiDB-lite"/>
    </source>
</evidence>